<comment type="caution">
    <text evidence="3">The sequence shown here is derived from an EMBL/GenBank/DDBJ whole genome shotgun (WGS) entry which is preliminary data.</text>
</comment>
<organism evidence="3 4">
    <name type="scientific">Pelagerythrobacter marinus</name>
    <dbReference type="NCBI Taxonomy" id="538382"/>
    <lineage>
        <taxon>Bacteria</taxon>
        <taxon>Pseudomonadati</taxon>
        <taxon>Pseudomonadota</taxon>
        <taxon>Alphaproteobacteria</taxon>
        <taxon>Sphingomonadales</taxon>
        <taxon>Erythrobacteraceae</taxon>
        <taxon>Pelagerythrobacter</taxon>
    </lineage>
</organism>
<feature type="chain" id="PRO_5045813736" description="TonB C-terminal domain-containing protein" evidence="1">
    <location>
        <begin position="26"/>
        <end position="298"/>
    </location>
</feature>
<feature type="domain" description="TonB C-terminal" evidence="2">
    <location>
        <begin position="203"/>
        <end position="298"/>
    </location>
</feature>
<sequence length="298" mass="32321">MKTLSVPAAGAAALAAVFAGQPASAGEPVHLAPSSPWQLRYDKEACRLSRSFGEGEQEVVLTLAKYAPGIAMEFVVAGTPLRPDGDRFAYRFDPVREPDEERHALFGTADDGQTIWQFTGELIPRAMLAHVGGGSEPGGLKAVETRIAEQTEAFTIVSGVRQPVSLRTGSLAKAMAALDTCLVDLVRSWGYDPEQLSALSAWPHPRSHPRLWIRGTDYPDTALRDNLAGAVRFRLAVDAEGNVSDCVVQAAYSDHAFREATCKALRHRARFTPARDAEGRPVAAYWVSSSLFAIARYR</sequence>
<feature type="signal peptide" evidence="1">
    <location>
        <begin position="1"/>
        <end position="25"/>
    </location>
</feature>
<accession>A0ABW9UWG8</accession>
<gene>
    <name evidence="3" type="ORF">GRI72_08140</name>
</gene>
<dbReference type="PROSITE" id="PS52015">
    <property type="entry name" value="TONB_CTD"/>
    <property type="match status" value="1"/>
</dbReference>
<evidence type="ECO:0000256" key="1">
    <source>
        <dbReference type="SAM" id="SignalP"/>
    </source>
</evidence>
<keyword evidence="4" id="KW-1185">Reference proteome</keyword>
<dbReference type="Pfam" id="PF03544">
    <property type="entry name" value="TonB_C"/>
    <property type="match status" value="1"/>
</dbReference>
<dbReference type="RefSeq" id="WP_160733407.1">
    <property type="nucleotide sequence ID" value="NZ_WTYO01000003.1"/>
</dbReference>
<dbReference type="SUPFAM" id="SSF74653">
    <property type="entry name" value="TolA/TonB C-terminal domain"/>
    <property type="match status" value="1"/>
</dbReference>
<proteinExistence type="predicted"/>
<evidence type="ECO:0000313" key="4">
    <source>
        <dbReference type="Proteomes" id="UP000444401"/>
    </source>
</evidence>
<name>A0ABW9UWG8_9SPHN</name>
<keyword evidence="1" id="KW-0732">Signal</keyword>
<dbReference type="Proteomes" id="UP000444401">
    <property type="component" value="Unassembled WGS sequence"/>
</dbReference>
<protein>
    <recommendedName>
        <fullName evidence="2">TonB C-terminal domain-containing protein</fullName>
    </recommendedName>
</protein>
<evidence type="ECO:0000313" key="3">
    <source>
        <dbReference type="EMBL" id="MXO68793.1"/>
    </source>
</evidence>
<dbReference type="EMBL" id="WTYO01000003">
    <property type="protein sequence ID" value="MXO68793.1"/>
    <property type="molecule type" value="Genomic_DNA"/>
</dbReference>
<dbReference type="Gene3D" id="3.30.1150.10">
    <property type="match status" value="1"/>
</dbReference>
<evidence type="ECO:0000259" key="2">
    <source>
        <dbReference type="PROSITE" id="PS52015"/>
    </source>
</evidence>
<reference evidence="3 4" key="1">
    <citation type="submission" date="2019-12" db="EMBL/GenBank/DDBJ databases">
        <title>Genomic-based taxomic classification of the family Erythrobacteraceae.</title>
        <authorList>
            <person name="Xu L."/>
        </authorList>
    </citation>
    <scope>NUCLEOTIDE SEQUENCE [LARGE SCALE GENOMIC DNA]</scope>
    <source>
        <strain evidence="3 4">H32</strain>
    </source>
</reference>
<dbReference type="InterPro" id="IPR037682">
    <property type="entry name" value="TonB_C"/>
</dbReference>